<reference evidence="2" key="1">
    <citation type="submission" date="2015-07" db="EMBL/GenBank/DDBJ databases">
        <authorList>
            <person name="Teixeira M.M."/>
            <person name="Souza R.C."/>
            <person name="Almeida L.G."/>
            <person name="Vicente V.A."/>
            <person name="de Hoog S."/>
            <person name="Bocca A.L."/>
            <person name="de Almeida S.R."/>
            <person name="Vasconcelos A.T."/>
            <person name="Felipe M.S."/>
        </authorList>
    </citation>
    <scope>NUCLEOTIDE SEQUENCE [LARGE SCALE GENOMIC DNA]</scope>
    <source>
        <strain evidence="2">KSF</strain>
    </source>
</reference>
<accession>A0A1C1CBK6</accession>
<evidence type="ECO:0000313" key="1">
    <source>
        <dbReference type="EMBL" id="OCT45851.1"/>
    </source>
</evidence>
<sequence length="94" mass="10466">MGSRRHARILIMAACCVKMGSTGRDALKQSASSAFTHLLMRTILSKHMRQIDPRMDEMRQNGATPFSPYPAYPALAVPVRQPSQIPHHYTATSD</sequence>
<dbReference type="VEuPathDB" id="FungiDB:CLCR_01767"/>
<dbReference type="AlphaFoldDB" id="A0A1C1CBK6"/>
<proteinExistence type="predicted"/>
<evidence type="ECO:0000313" key="2">
    <source>
        <dbReference type="Proteomes" id="UP000094526"/>
    </source>
</evidence>
<gene>
    <name evidence="1" type="ORF">CLCR_01767</name>
</gene>
<keyword evidence="2" id="KW-1185">Reference proteome</keyword>
<organism evidence="1 2">
    <name type="scientific">Cladophialophora carrionii</name>
    <dbReference type="NCBI Taxonomy" id="86049"/>
    <lineage>
        <taxon>Eukaryota</taxon>
        <taxon>Fungi</taxon>
        <taxon>Dikarya</taxon>
        <taxon>Ascomycota</taxon>
        <taxon>Pezizomycotina</taxon>
        <taxon>Eurotiomycetes</taxon>
        <taxon>Chaetothyriomycetidae</taxon>
        <taxon>Chaetothyriales</taxon>
        <taxon>Herpotrichiellaceae</taxon>
        <taxon>Cladophialophora</taxon>
    </lineage>
</organism>
<name>A0A1C1CBK6_9EURO</name>
<dbReference type="Proteomes" id="UP000094526">
    <property type="component" value="Unassembled WGS sequence"/>
</dbReference>
<comment type="caution">
    <text evidence="1">The sequence shown here is derived from an EMBL/GenBank/DDBJ whole genome shotgun (WGS) entry which is preliminary data.</text>
</comment>
<dbReference type="EMBL" id="LGRB01000019">
    <property type="protein sequence ID" value="OCT45851.1"/>
    <property type="molecule type" value="Genomic_DNA"/>
</dbReference>
<protein>
    <submittedName>
        <fullName evidence="1">Uncharacterized protein</fullName>
    </submittedName>
</protein>